<evidence type="ECO:0000313" key="9">
    <source>
        <dbReference type="EMBL" id="QNM07399.1"/>
    </source>
</evidence>
<organism evidence="9 10">
    <name type="scientific">Wansuia hejianensis</name>
    <dbReference type="NCBI Taxonomy" id="2763667"/>
    <lineage>
        <taxon>Bacteria</taxon>
        <taxon>Bacillati</taxon>
        <taxon>Bacillota</taxon>
        <taxon>Clostridia</taxon>
        <taxon>Lachnospirales</taxon>
        <taxon>Lachnospiraceae</taxon>
        <taxon>Wansuia</taxon>
    </lineage>
</organism>
<keyword evidence="5 7" id="KW-1133">Transmembrane helix</keyword>
<dbReference type="PANTHER" id="PTHR43386:SF1">
    <property type="entry name" value="D,D-DIPEPTIDE TRANSPORT SYSTEM PERMEASE PROTEIN DDPC-RELATED"/>
    <property type="match status" value="1"/>
</dbReference>
<sequence>MSKQAKKNQQVKHRSMLNVAMRRLVKNKMAMIGLAVMLAIILLCALANIICPEGYDAQNIADRFIAPCKQYPFGTDSLGRSMVARILYGGRSSLMIGFCAAGLSTVFGVILGVCAAFFGGKTDNIIMRILDVLNAIPAMLLAICVTAIFGGTVQNCIIAVAIASIPGAARTIRGPVLSEMSHEYVEAARSIDAGNVRIMFKHILPNVSSFLIVHFTMQVGFSILTAAGLSFLGLGVQPPSPEWGSMLSTAREYMRQYSYLLTIPGLAIASVVLSINLFGDGLRDALDPRLKY</sequence>
<dbReference type="CDD" id="cd06261">
    <property type="entry name" value="TM_PBP2"/>
    <property type="match status" value="1"/>
</dbReference>
<dbReference type="GO" id="GO:0055085">
    <property type="term" value="P:transmembrane transport"/>
    <property type="evidence" value="ECO:0007669"/>
    <property type="project" value="InterPro"/>
</dbReference>
<dbReference type="InterPro" id="IPR035906">
    <property type="entry name" value="MetI-like_sf"/>
</dbReference>
<dbReference type="Pfam" id="PF00528">
    <property type="entry name" value="BPD_transp_1"/>
    <property type="match status" value="1"/>
</dbReference>
<evidence type="ECO:0000256" key="3">
    <source>
        <dbReference type="ARBA" id="ARBA00022475"/>
    </source>
</evidence>
<evidence type="ECO:0000256" key="1">
    <source>
        <dbReference type="ARBA" id="ARBA00004651"/>
    </source>
</evidence>
<comment type="similarity">
    <text evidence="7">Belongs to the binding-protein-dependent transport system permease family.</text>
</comment>
<dbReference type="InterPro" id="IPR025966">
    <property type="entry name" value="OppC_N"/>
</dbReference>
<dbReference type="PANTHER" id="PTHR43386">
    <property type="entry name" value="OLIGOPEPTIDE TRANSPORT SYSTEM PERMEASE PROTEIN APPC"/>
    <property type="match status" value="1"/>
</dbReference>
<evidence type="ECO:0000256" key="7">
    <source>
        <dbReference type="RuleBase" id="RU363032"/>
    </source>
</evidence>
<comment type="subcellular location">
    <subcellularLocation>
        <location evidence="1 7">Cell membrane</location>
        <topology evidence="1 7">Multi-pass membrane protein</topology>
    </subcellularLocation>
</comment>
<keyword evidence="6 7" id="KW-0472">Membrane</keyword>
<dbReference type="PROSITE" id="PS50928">
    <property type="entry name" value="ABC_TM1"/>
    <property type="match status" value="1"/>
</dbReference>
<evidence type="ECO:0000256" key="5">
    <source>
        <dbReference type="ARBA" id="ARBA00022989"/>
    </source>
</evidence>
<evidence type="ECO:0000259" key="8">
    <source>
        <dbReference type="PROSITE" id="PS50928"/>
    </source>
</evidence>
<keyword evidence="2 7" id="KW-0813">Transport</keyword>
<dbReference type="Pfam" id="PF12911">
    <property type="entry name" value="OppC_N"/>
    <property type="match status" value="1"/>
</dbReference>
<accession>A0A7G9G9B7</accession>
<feature type="transmembrane region" description="Helical" evidence="7">
    <location>
        <begin position="94"/>
        <end position="118"/>
    </location>
</feature>
<reference evidence="9 10" key="1">
    <citation type="submission" date="2020-08" db="EMBL/GenBank/DDBJ databases">
        <authorList>
            <person name="Liu C."/>
            <person name="Sun Q."/>
        </authorList>
    </citation>
    <scope>NUCLEOTIDE SEQUENCE [LARGE SCALE GENOMIC DNA]</scope>
    <source>
        <strain evidence="9 10">NSJ-29</strain>
    </source>
</reference>
<keyword evidence="10" id="KW-1185">Reference proteome</keyword>
<dbReference type="EMBL" id="CP060635">
    <property type="protein sequence ID" value="QNM07399.1"/>
    <property type="molecule type" value="Genomic_DNA"/>
</dbReference>
<protein>
    <submittedName>
        <fullName evidence="9">ABC transporter permease</fullName>
    </submittedName>
</protein>
<gene>
    <name evidence="9" type="ORF">H9Q79_10660</name>
</gene>
<feature type="domain" description="ABC transmembrane type-1" evidence="8">
    <location>
        <begin position="90"/>
        <end position="279"/>
    </location>
</feature>
<name>A0A7G9G9B7_9FIRM</name>
<dbReference type="InterPro" id="IPR000515">
    <property type="entry name" value="MetI-like"/>
</dbReference>
<feature type="transmembrane region" description="Helical" evidence="7">
    <location>
        <begin position="257"/>
        <end position="278"/>
    </location>
</feature>
<evidence type="ECO:0000256" key="2">
    <source>
        <dbReference type="ARBA" id="ARBA00022448"/>
    </source>
</evidence>
<dbReference type="GO" id="GO:0005886">
    <property type="term" value="C:plasma membrane"/>
    <property type="evidence" value="ECO:0007669"/>
    <property type="project" value="UniProtKB-SubCell"/>
</dbReference>
<evidence type="ECO:0000256" key="4">
    <source>
        <dbReference type="ARBA" id="ARBA00022692"/>
    </source>
</evidence>
<feature type="transmembrane region" description="Helical" evidence="7">
    <location>
        <begin position="211"/>
        <end position="236"/>
    </location>
</feature>
<evidence type="ECO:0000256" key="6">
    <source>
        <dbReference type="ARBA" id="ARBA00023136"/>
    </source>
</evidence>
<evidence type="ECO:0000313" key="10">
    <source>
        <dbReference type="Proteomes" id="UP000515860"/>
    </source>
</evidence>
<dbReference type="KEGG" id="whj:H9Q79_10660"/>
<keyword evidence="3" id="KW-1003">Cell membrane</keyword>
<dbReference type="RefSeq" id="WP_249328258.1">
    <property type="nucleotide sequence ID" value="NZ_CP060635.1"/>
</dbReference>
<dbReference type="Gene3D" id="1.10.3720.10">
    <property type="entry name" value="MetI-like"/>
    <property type="match status" value="1"/>
</dbReference>
<dbReference type="Proteomes" id="UP000515860">
    <property type="component" value="Chromosome"/>
</dbReference>
<dbReference type="SUPFAM" id="SSF161098">
    <property type="entry name" value="MetI-like"/>
    <property type="match status" value="1"/>
</dbReference>
<proteinExistence type="inferred from homology"/>
<dbReference type="AlphaFoldDB" id="A0A7G9G9B7"/>
<keyword evidence="4 7" id="KW-0812">Transmembrane</keyword>
<feature type="transmembrane region" description="Helical" evidence="7">
    <location>
        <begin position="139"/>
        <end position="165"/>
    </location>
</feature>
<dbReference type="InterPro" id="IPR050366">
    <property type="entry name" value="BP-dependent_transpt_permease"/>
</dbReference>